<dbReference type="Gene3D" id="1.20.58.1930">
    <property type="match status" value="2"/>
</dbReference>
<dbReference type="InterPro" id="IPR054595">
    <property type="entry name" value="DBL_C"/>
</dbReference>
<evidence type="ECO:0000313" key="8">
    <source>
        <dbReference type="EMBL" id="ETW33225.1"/>
    </source>
</evidence>
<feature type="region of interest" description="Disordered" evidence="2">
    <location>
        <begin position="2305"/>
        <end position="2338"/>
    </location>
</feature>
<feature type="compositionally biased region" description="Basic and acidic residues" evidence="2">
    <location>
        <begin position="2802"/>
        <end position="2828"/>
    </location>
</feature>
<feature type="coiled-coil region" evidence="1">
    <location>
        <begin position="727"/>
        <end position="780"/>
    </location>
</feature>
<dbReference type="Pfam" id="PF22672">
    <property type="entry name" value="DBL_C"/>
    <property type="match status" value="2"/>
</dbReference>
<feature type="compositionally biased region" description="Acidic residues" evidence="2">
    <location>
        <begin position="2864"/>
        <end position="2889"/>
    </location>
</feature>
<dbReference type="Pfam" id="PF21807">
    <property type="entry name" value="PfEMP1_CIDRalpha1_dom"/>
    <property type="match status" value="1"/>
</dbReference>
<feature type="domain" description="Duffy-binding-like" evidence="7">
    <location>
        <begin position="2"/>
        <end position="142"/>
    </location>
</feature>
<feature type="domain" description="Duffy-antigen binding" evidence="4">
    <location>
        <begin position="952"/>
        <end position="1116"/>
    </location>
</feature>
<evidence type="ECO:0000259" key="5">
    <source>
        <dbReference type="Pfam" id="PF18562"/>
    </source>
</evidence>
<dbReference type="Pfam" id="PF03011">
    <property type="entry name" value="PFEMP"/>
    <property type="match status" value="2"/>
</dbReference>
<feature type="domain" description="Duffy-binding-like" evidence="7">
    <location>
        <begin position="1916"/>
        <end position="2060"/>
    </location>
</feature>
<feature type="region of interest" description="Disordered" evidence="2">
    <location>
        <begin position="475"/>
        <end position="494"/>
    </location>
</feature>
<accession>A0A024VY87</accession>
<feature type="compositionally biased region" description="Basic and acidic residues" evidence="2">
    <location>
        <begin position="2924"/>
        <end position="2942"/>
    </location>
</feature>
<evidence type="ECO:0000259" key="6">
    <source>
        <dbReference type="Pfam" id="PF21807"/>
    </source>
</evidence>
<dbReference type="InterPro" id="IPR049158">
    <property type="entry name" value="PfEMP1_CIDRalpha1_dom"/>
</dbReference>
<feature type="compositionally biased region" description="Polar residues" evidence="2">
    <location>
        <begin position="475"/>
        <end position="485"/>
    </location>
</feature>
<evidence type="ECO:0000259" key="7">
    <source>
        <dbReference type="Pfam" id="PF22672"/>
    </source>
</evidence>
<evidence type="ECO:0000259" key="4">
    <source>
        <dbReference type="Pfam" id="PF05424"/>
    </source>
</evidence>
<dbReference type="GO" id="GO:0046789">
    <property type="term" value="F:host cell surface receptor binding"/>
    <property type="evidence" value="ECO:0007669"/>
    <property type="project" value="InterPro"/>
</dbReference>
<feature type="compositionally biased region" description="Basic and acidic residues" evidence="2">
    <location>
        <begin position="2836"/>
        <end position="2845"/>
    </location>
</feature>
<evidence type="ECO:0000313" key="9">
    <source>
        <dbReference type="Proteomes" id="UP000030708"/>
    </source>
</evidence>
<keyword evidence="1" id="KW-0175">Coiled coil</keyword>
<reference evidence="8 9" key="1">
    <citation type="submission" date="2013-02" db="EMBL/GenBank/DDBJ databases">
        <title>The Genome Annotation of Plasmodium falciparum Tanzania (2000708).</title>
        <authorList>
            <consortium name="The Broad Institute Genome Sequencing Platform"/>
            <consortium name="The Broad Institute Genome Sequencing Center for Infectious Disease"/>
            <person name="Neafsey D."/>
            <person name="Hoffman S."/>
            <person name="Volkman S."/>
            <person name="Rosenthal P."/>
            <person name="Walker B."/>
            <person name="Young S.K."/>
            <person name="Zeng Q."/>
            <person name="Gargeya S."/>
            <person name="Fitzgerald M."/>
            <person name="Haas B."/>
            <person name="Abouelleil A."/>
            <person name="Allen A.W."/>
            <person name="Alvarado L."/>
            <person name="Arachchi H.M."/>
            <person name="Berlin A.M."/>
            <person name="Chapman S.B."/>
            <person name="Gainer-Dewar J."/>
            <person name="Goldberg J."/>
            <person name="Griggs A."/>
            <person name="Gujja S."/>
            <person name="Hansen M."/>
            <person name="Howarth C."/>
            <person name="Imamovic A."/>
            <person name="Ireland A."/>
            <person name="Larimer J."/>
            <person name="McCowan C."/>
            <person name="Murphy C."/>
            <person name="Pearson M."/>
            <person name="Poon T.W."/>
            <person name="Priest M."/>
            <person name="Roberts A."/>
            <person name="Saif S."/>
            <person name="Shea T."/>
            <person name="Sisk P."/>
            <person name="Sykes S."/>
            <person name="Wortman J."/>
            <person name="Nusbaum C."/>
            <person name="Birren B."/>
        </authorList>
    </citation>
    <scope>NUCLEOTIDE SEQUENCE [LARGE SCALE GENOMIC DNA]</scope>
    <source>
        <strain evidence="9">Tanzania (2000708)</strain>
    </source>
</reference>
<sequence length="2990" mass="345600">MAKEACRDEPNGKYCSLNGYDCTKTIRNKDICIRESECTGCLVKCNLYESWLENQRKEFEKQTKKYENEIKTYVHDTGISNSNINNEYYEIFYKQLIEKKYENYNDFLKLLNIGKYCIGLKGEEDIDFTKSGDEKGTFYRSKYCQVCPDCGVECTNGQCKEKKDVDGNCGKTQIYDIPTDVTPTDINVLYSGDEQGIITKKLEDFCTKRTKRNDKIYQKWQCYYKSSGNNKCQMTGPSQKENKHRGLISFFAFFDLWVTHLIKDIINWENELKNCINNTNIMDCNNACNQNCKCFYKWVKKKEQEWKNVKKVFENKKYIQDKYYLDINKLFESFLFKVISELDQGEAKWNQLKEELKKKMDFSKANTGTNDSQDAIKVLLDHLKGTATICKDNNTNEACDPTENPTQNPCINNTSGGGKHVNVKQIAQYFKRSAYEEARNRGLHKLKGKADEGEYFEGGTAKDFKYRLCSITENHSNRNPGQSQGPCDGKGKGQGIDTRFEIGTKWESDKDNMREGHEDVIMPPRRRHICTSNLEYLDTDVIVLKGFLVADRINNSFLGDVVLSAKYEADKIIDMYKEKNKLNGPKDPKEPKDPNDQETICRAIRYSFADIGDIIRGRDLWERNGDMVKLETNLKKIFKNIKDKLPGDIQEKYKDDDKGKYRTLREDWWEANRHQVWKAMKCPIKEFNDTSVTTQSNGYCGYSDHTPLDDYIPQKLRWMTEWAEWYCKMQSQEYEKLKKDCQECKEKENGQHCIQSDYECVQCKTARDEYKKKIKSWEEQWKTVSAIYQILYKEADISVSHRGVDKSSATNKHKDKNVIDFLFKLYLQNGGRLGITGSSTTYEKVGAYLHDTGNFSDCKEQNVFCENGEDDENYAFRHQPHEYDVELHCDEGDKLAPAPKKVEKKEVLDVCGVVEGLLKSNDGTVGINGCNPKNDYPPWDCDRNKSHPKNRGACIPPRRQKFCTRNLTLQNNFKEKEDIRKHFITCAAIETYFAWKRYKEDNREAQVELQNGTIPGHFKRQMYYTFGDYRDIFFGTDISTYDYISGVSPKVITILEKENDAKYAAKQNSNNVLLDDWWKEHGHEIWGGMLCALTHEIDDDKKNQIKNTYSYDKMTTHGTIPLEEFASRPQFLRWFTEWSDEFCREQKKKYNKLKQNCTGCKVETCRGQCEKCKDHCKKYQQFIIQWKDQWTTQSGKYAELYEKAQKDTTHSIENKEHVLKYLSQLSKRSGANNRYSTAAGYIEKEGYIEDCNVSKQNNFDENSSGGNSDNYAFNEYPHDHKTKCNCPETPPPPAPAPKNEEACEIAERIIRSNDGNTAIGGCNPKNKGNNYPKWKCGDQSLVTDNNTCMPPRRIKLCLYYLTESISGKEKLKEAFIKTAAAETFFSWYYFKKINDKSNKLDEKLKEGEIPPQFLRSMFYTFGDYRDICLDTDISAKTENGDITKAKSNIDRILPKKSAKNPDEGRKAWWDEIKNDVWKGMLCGLSHAVSNNDKATVQKTLTTKTIYDYDTVTFDGTTKLDDFAKRHQFLRWFTEWSDEFCTERKKKEEKLSEACKKDYDGCINNKGNGNDDCVGACKDYEEYITGKQTQYDGQKKKFDAVKRGGEPEYNDILNKEAPDYLKENCLDDTCDCMKKVTEISNYWTNPHTTYDDNSLQIKCACPPPPCEIVDKTLGDKTSKSYAEGCRHKYTTRYAGWECNSSGNKKDGEGDFCIPPRRQRLYVGNLKTLAEGATQVQLRDAFIKCAAVETFFAWHEFKKEKEREEIEKKEQEGQVYRPTFPNKLDEKLKNGEIHDEFIRQMFYTFADYRNIYFGNDIGNDKDMETIKNNINKFFPNEDKIPNGLTRENWWETFGKDIWEGMLCALSYDTETKEMHNKVRTELTKKYVYKDVTFNGGLDGNTKLEKFSRTPQFTRWLEEWADDFCRKQTHKLAQIKEECRMENGNRYCDGYGFDCMQIGPNKEGTIETFKCPSCGKSCRFYKEWIKEKKNEFFKQTQKYEKKIKDDEYNSDNIYDGTIYTKLKTTYTKGTDFLSSLKGSCYNENTGEDTIDFKNADKTFKHAEYCDPCPLFGVQYNKGEYKDVFEKKCDGKTFLATENFETNKNRIEVDMVVIDNTEKKIPDDLGVFQNSGIFTGIRKDVWSCSHVCDLDICKPKHVKGDINDKKGVPIRVLFKHWVEYFLKDYNKIKQNISQCTNNEKRNICIEHCTKNCHSVEEWIKLKEREWDNIKKRYKEQYKFKDTDMKSFVRSFLETLQPENEVEKVKGHVKDLRDLEESNECTGTRNSVNEDCKEKDVIGSLLNKLKKEIQPCKEKPNERTQTSCTPPSPIPPDSELPPTDTLLPHMVAPPFCNVPPNPCSESLATNVVGVEVVAEILHQEAKDTMVENSVVGSSDKAKGAKKVQDKSESVLKGDIKNAKFKNKIKPNELNKVCSITKEYTNDTRGSTNGGPCTGKDGGNGGERMKIGTLWQTKDDLQIKDPYLFLPPRREHICTSNLEKIDVKSVTDSSNVNDSFLWDVVLAAKLDAEKIKDLYKNQNEKRGLTEEKDKATVCRAIRYSFADIGDIIKGTDLWYKNSGEERTQNNLVKIFGKIKEEFQDALGDKYASDKEGKHTQLREDWWEANRDQVWKAMQCQTTNGEIPCSNKEPTPLDDYIPQRLRWMTEWAEWYCKMQSQAYEELKRKCEECRSGKCMKDDGKCENCTQACKDYNSKIEPWKKQWYKIKEKYEELYKKAQNSDTSNSGTTYPKDEKDVVDFLKKLYQQNKGNNNIYSTAAGYIHQEAKYLDCTQQTQFCEKKKKNGDNPTNGEEKVDNEKYAFRPEPYDHDDACDCYKKTAPSSEDLGRRERNEDEQSPALPAPTDSGGHESEGSEDENDEDDDEDDAEEEEEEVDAGDDAGGGSDVGEEESEPSATPVPAESEQNPEEPVDQVEDKKAEEKSEAPEVDKNIPKPAAPPSTPAAPRPRPLPSDNTSDILKTTIPFGIALALTSIALLFLK</sequence>
<dbReference type="SUPFAM" id="SSF140924">
    <property type="entry name" value="Duffy binding domain-like"/>
    <property type="match status" value="8"/>
</dbReference>
<feature type="non-terminal residue" evidence="8">
    <location>
        <position position="2990"/>
    </location>
</feature>
<feature type="domain" description="Duffy-antigen binding" evidence="4">
    <location>
        <begin position="520"/>
        <end position="717"/>
    </location>
</feature>
<feature type="domain" description="Duffy-binding-like" evidence="3">
    <location>
        <begin position="253"/>
        <end position="396"/>
    </location>
</feature>
<dbReference type="Gene3D" id="1.20.1310.20">
    <property type="entry name" value="Duffy-antigen binding domain"/>
    <property type="match status" value="5"/>
</dbReference>
<dbReference type="FunFam" id="1.20.58.1930:FF:000001">
    <property type="entry name" value="Erythrocyte membrane protein 1, PfEMP1"/>
    <property type="match status" value="1"/>
</dbReference>
<dbReference type="EMBL" id="KI926799">
    <property type="protein sequence ID" value="ETW33225.1"/>
    <property type="molecule type" value="Genomic_DNA"/>
</dbReference>
<name>A0A024VY87_PLAFA</name>
<feature type="compositionally biased region" description="Pro residues" evidence="2">
    <location>
        <begin position="2321"/>
        <end position="2330"/>
    </location>
</feature>
<dbReference type="Pfam" id="PF18562">
    <property type="entry name" value="CIDR1_gamma"/>
    <property type="match status" value="1"/>
</dbReference>
<feature type="region of interest" description="Disordered" evidence="2">
    <location>
        <begin position="2791"/>
        <end position="2968"/>
    </location>
</feature>
<reference evidence="8 9" key="2">
    <citation type="submission" date="2013-02" db="EMBL/GenBank/DDBJ databases">
        <title>The Genome Sequence of Plasmodium falciparum Tanzania (2000708).</title>
        <authorList>
            <consortium name="The Broad Institute Genome Sequencing Platform"/>
            <consortium name="The Broad Institute Genome Sequencing Center for Infectious Disease"/>
            <person name="Neafsey D."/>
            <person name="Cheeseman I."/>
            <person name="Volkman S."/>
            <person name="Adams J."/>
            <person name="Walker B."/>
            <person name="Young S.K."/>
            <person name="Zeng Q."/>
            <person name="Gargeya S."/>
            <person name="Fitzgerald M."/>
            <person name="Haas B."/>
            <person name="Abouelleil A."/>
            <person name="Alvarado L."/>
            <person name="Arachchi H.M."/>
            <person name="Berlin A.M."/>
            <person name="Chapman S.B."/>
            <person name="Dewar J."/>
            <person name="Goldberg J."/>
            <person name="Griggs A."/>
            <person name="Gujja S."/>
            <person name="Hansen M."/>
            <person name="Howarth C."/>
            <person name="Imamovic A."/>
            <person name="Larimer J."/>
            <person name="McCowan C."/>
            <person name="Murphy C."/>
            <person name="Neiman D."/>
            <person name="Pearson M."/>
            <person name="Priest M."/>
            <person name="Roberts A."/>
            <person name="Saif S."/>
            <person name="Shea T."/>
            <person name="Sisk P."/>
            <person name="Sykes S."/>
            <person name="Wortman J."/>
            <person name="Nusbaum C."/>
            <person name="Birren B."/>
        </authorList>
    </citation>
    <scope>NUCLEOTIDE SEQUENCE [LARGE SCALE GENOMIC DNA]</scope>
    <source>
        <strain evidence="9">Tanzania (2000708)</strain>
    </source>
</reference>
<dbReference type="FunFam" id="1.20.58.1930:FF:000002">
    <property type="entry name" value="Erythrocyte membrane protein 1, PfEMP1"/>
    <property type="match status" value="1"/>
</dbReference>
<dbReference type="InterPro" id="IPR004258">
    <property type="entry name" value="DBL"/>
</dbReference>
<dbReference type="FunFam" id="1.20.58.830:FF:000021">
    <property type="entry name" value="Erythrocyte membrane protein 1, PfEMP1"/>
    <property type="match status" value="2"/>
</dbReference>
<feature type="domain" description="Duffy-antigen binding" evidence="4">
    <location>
        <begin position="1347"/>
        <end position="1501"/>
    </location>
</feature>
<feature type="domain" description="Duffy-binding-like" evidence="3">
    <location>
        <begin position="2169"/>
        <end position="2313"/>
    </location>
</feature>
<feature type="region of interest" description="Disordered" evidence="2">
    <location>
        <begin position="2383"/>
        <end position="2403"/>
    </location>
</feature>
<dbReference type="OrthoDB" id="10530068at2759"/>
<dbReference type="Pfam" id="PF05424">
    <property type="entry name" value="Duffy_binding"/>
    <property type="match status" value="4"/>
</dbReference>
<feature type="domain" description="Cysteine-rich interdomain region 1 gamma" evidence="5">
    <location>
        <begin position="2104"/>
        <end position="2152"/>
    </location>
</feature>
<dbReference type="InterPro" id="IPR008602">
    <property type="entry name" value="Duffy-antigen-binding"/>
</dbReference>
<evidence type="ECO:0000256" key="1">
    <source>
        <dbReference type="SAM" id="Coils"/>
    </source>
</evidence>
<evidence type="ECO:0008006" key="10">
    <source>
        <dbReference type="Google" id="ProtNLM"/>
    </source>
</evidence>
<gene>
    <name evidence="8" type="ORF">PFTANZ_06054</name>
</gene>
<proteinExistence type="predicted"/>
<dbReference type="Gene3D" id="1.20.58.830">
    <property type="match status" value="6"/>
</dbReference>
<evidence type="ECO:0000256" key="2">
    <source>
        <dbReference type="SAM" id="MobiDB-lite"/>
    </source>
</evidence>
<dbReference type="InterPro" id="IPR042202">
    <property type="entry name" value="Duffy-ag-bd_sf"/>
</dbReference>
<dbReference type="InterPro" id="IPR041480">
    <property type="entry name" value="CIDR1_gamma"/>
</dbReference>
<dbReference type="GO" id="GO:0016020">
    <property type="term" value="C:membrane"/>
    <property type="evidence" value="ECO:0007669"/>
    <property type="project" value="InterPro"/>
</dbReference>
<feature type="compositionally biased region" description="Basic and acidic residues" evidence="2">
    <location>
        <begin position="2390"/>
        <end position="2403"/>
    </location>
</feature>
<protein>
    <recommendedName>
        <fullName evidence="10">Duffy-binding-like domain-containing protein</fullName>
    </recommendedName>
</protein>
<feature type="coiled-coil region" evidence="1">
    <location>
        <begin position="49"/>
        <end position="76"/>
    </location>
</feature>
<feature type="domain" description="Duffy-antigen binding" evidence="4">
    <location>
        <begin position="2479"/>
        <end position="2655"/>
    </location>
</feature>
<feature type="domain" description="PfEMP1 CIDRalpha1" evidence="6">
    <location>
        <begin position="184"/>
        <end position="238"/>
    </location>
</feature>
<feature type="compositionally biased region" description="Pro residues" evidence="2">
    <location>
        <begin position="2945"/>
        <end position="2960"/>
    </location>
</feature>
<organism evidence="8 9">
    <name type="scientific">Plasmodium falciparum Tanzania</name>
    <name type="common">2000708</name>
    <dbReference type="NCBI Taxonomy" id="1036725"/>
    <lineage>
        <taxon>Eukaryota</taxon>
        <taxon>Sar</taxon>
        <taxon>Alveolata</taxon>
        <taxon>Apicomplexa</taxon>
        <taxon>Aconoidasida</taxon>
        <taxon>Haemosporida</taxon>
        <taxon>Plasmodiidae</taxon>
        <taxon>Plasmodium</taxon>
        <taxon>Plasmodium (Laverania)</taxon>
    </lineage>
</organism>
<dbReference type="Proteomes" id="UP000030708">
    <property type="component" value="Unassembled WGS sequence"/>
</dbReference>
<evidence type="ECO:0000259" key="3">
    <source>
        <dbReference type="Pfam" id="PF03011"/>
    </source>
</evidence>